<dbReference type="EMBL" id="BAABCB010000016">
    <property type="protein sequence ID" value="GAA4242948.1"/>
    <property type="molecule type" value="Genomic_DNA"/>
</dbReference>
<evidence type="ECO:0000313" key="2">
    <source>
        <dbReference type="EMBL" id="GAA4242948.1"/>
    </source>
</evidence>
<dbReference type="InterPro" id="IPR007621">
    <property type="entry name" value="TPM_dom"/>
</dbReference>
<protein>
    <recommendedName>
        <fullName evidence="1">TPM domain-containing protein</fullName>
    </recommendedName>
</protein>
<proteinExistence type="predicted"/>
<sequence>MRFKFAFQITLVFFLFLNCKEKQADVETIPSYIPLNASQKRVVDLANLFSNVESDSLTYKIIGYEKRTTNQIAILTIDSLPNTTNIQKFGTEVGQKWGVGTKEKNNGLLITISNYDRKVAISTGSGTEQTISDYDCKVIIDNIMIPEFKTRNYYDGVTKALDSLIMLWD</sequence>
<name>A0ABP8CT84_9FLAO</name>
<dbReference type="PANTHER" id="PTHR30373:SF2">
    <property type="entry name" value="UPF0603 PROTEIN YGCG"/>
    <property type="match status" value="1"/>
</dbReference>
<evidence type="ECO:0000259" key="1">
    <source>
        <dbReference type="Pfam" id="PF04536"/>
    </source>
</evidence>
<comment type="caution">
    <text evidence="2">The sequence shown here is derived from an EMBL/GenBank/DDBJ whole genome shotgun (WGS) entry which is preliminary data.</text>
</comment>
<reference evidence="3" key="1">
    <citation type="journal article" date="2019" name="Int. J. Syst. Evol. Microbiol.">
        <title>The Global Catalogue of Microorganisms (GCM) 10K type strain sequencing project: providing services to taxonomists for standard genome sequencing and annotation.</title>
        <authorList>
            <consortium name="The Broad Institute Genomics Platform"/>
            <consortium name="The Broad Institute Genome Sequencing Center for Infectious Disease"/>
            <person name="Wu L."/>
            <person name="Ma J."/>
        </authorList>
    </citation>
    <scope>NUCLEOTIDE SEQUENCE [LARGE SCALE GENOMIC DNA]</scope>
    <source>
        <strain evidence="3">JCM 17633</strain>
    </source>
</reference>
<keyword evidence="3" id="KW-1185">Reference proteome</keyword>
<evidence type="ECO:0000313" key="3">
    <source>
        <dbReference type="Proteomes" id="UP001501682"/>
    </source>
</evidence>
<dbReference type="Gene3D" id="3.10.310.50">
    <property type="match status" value="1"/>
</dbReference>
<dbReference type="Proteomes" id="UP001501682">
    <property type="component" value="Unassembled WGS sequence"/>
</dbReference>
<dbReference type="PANTHER" id="PTHR30373">
    <property type="entry name" value="UPF0603 PROTEIN YGCG"/>
    <property type="match status" value="1"/>
</dbReference>
<dbReference type="Pfam" id="PF04536">
    <property type="entry name" value="TPM_phosphatase"/>
    <property type="match status" value="1"/>
</dbReference>
<gene>
    <name evidence="2" type="ORF">GCM10022292_15640</name>
</gene>
<organism evidence="2 3">
    <name type="scientific">Winogradskyella damuponensis</name>
    <dbReference type="NCBI Taxonomy" id="943939"/>
    <lineage>
        <taxon>Bacteria</taxon>
        <taxon>Pseudomonadati</taxon>
        <taxon>Bacteroidota</taxon>
        <taxon>Flavobacteriia</taxon>
        <taxon>Flavobacteriales</taxon>
        <taxon>Flavobacteriaceae</taxon>
        <taxon>Winogradskyella</taxon>
    </lineage>
</organism>
<feature type="domain" description="TPM" evidence="1">
    <location>
        <begin position="42"/>
        <end position="165"/>
    </location>
</feature>
<dbReference type="RefSeq" id="WP_344713792.1">
    <property type="nucleotide sequence ID" value="NZ_BAABCB010000016.1"/>
</dbReference>
<accession>A0ABP8CT84</accession>